<dbReference type="AlphaFoldDB" id="A0AAP2GKW1"/>
<dbReference type="Proteomes" id="UP001319200">
    <property type="component" value="Unassembled WGS sequence"/>
</dbReference>
<feature type="region of interest" description="Disordered" evidence="1">
    <location>
        <begin position="76"/>
        <end position="201"/>
    </location>
</feature>
<feature type="compositionally biased region" description="Basic and acidic residues" evidence="1">
    <location>
        <begin position="192"/>
        <end position="201"/>
    </location>
</feature>
<dbReference type="RefSeq" id="WP_254167917.1">
    <property type="nucleotide sequence ID" value="NZ_JAHESF010000029.1"/>
</dbReference>
<reference evidence="2 3" key="1">
    <citation type="submission" date="2021-05" db="EMBL/GenBank/DDBJ databases">
        <title>A Polyphasic approach of four new species of the genus Ohtaekwangia: Ohtaekwangia histidinii sp. nov., Ohtaekwangia cretensis sp. nov., Ohtaekwangia indiensis sp. nov., Ohtaekwangia reichenbachii sp. nov. from diverse environment.</title>
        <authorList>
            <person name="Octaviana S."/>
        </authorList>
    </citation>
    <scope>NUCLEOTIDE SEQUENCE [LARGE SCALE GENOMIC DNA]</scope>
    <source>
        <strain evidence="2 3">PWU4</strain>
    </source>
</reference>
<evidence type="ECO:0000313" key="3">
    <source>
        <dbReference type="Proteomes" id="UP001319200"/>
    </source>
</evidence>
<protein>
    <submittedName>
        <fullName evidence="2">Uncharacterized protein</fullName>
    </submittedName>
</protein>
<feature type="compositionally biased region" description="Basic and acidic residues" evidence="1">
    <location>
        <begin position="100"/>
        <end position="110"/>
    </location>
</feature>
<name>A0AAP2GKW1_9BACT</name>
<comment type="caution">
    <text evidence="2">The sequence shown here is derived from an EMBL/GenBank/DDBJ whole genome shotgun (WGS) entry which is preliminary data.</text>
</comment>
<evidence type="ECO:0000313" key="2">
    <source>
        <dbReference type="EMBL" id="MBT1699756.1"/>
    </source>
</evidence>
<organism evidence="2 3">
    <name type="scientific">Chryseosolibacter histidini</name>
    <dbReference type="NCBI Taxonomy" id="2782349"/>
    <lineage>
        <taxon>Bacteria</taxon>
        <taxon>Pseudomonadati</taxon>
        <taxon>Bacteroidota</taxon>
        <taxon>Cytophagia</taxon>
        <taxon>Cytophagales</taxon>
        <taxon>Chryseotaleaceae</taxon>
        <taxon>Chryseosolibacter</taxon>
    </lineage>
</organism>
<accession>A0AAP2GKW1</accession>
<feature type="compositionally biased region" description="Basic and acidic residues" evidence="1">
    <location>
        <begin position="1"/>
        <end position="32"/>
    </location>
</feature>
<evidence type="ECO:0000256" key="1">
    <source>
        <dbReference type="SAM" id="MobiDB-lite"/>
    </source>
</evidence>
<feature type="region of interest" description="Disordered" evidence="1">
    <location>
        <begin position="1"/>
        <end position="45"/>
    </location>
</feature>
<dbReference type="EMBL" id="JAHESF010000029">
    <property type="protein sequence ID" value="MBT1699756.1"/>
    <property type="molecule type" value="Genomic_DNA"/>
</dbReference>
<gene>
    <name evidence="2" type="ORF">KK083_22910</name>
</gene>
<keyword evidence="3" id="KW-1185">Reference proteome</keyword>
<proteinExistence type="predicted"/>
<sequence>MKKKDKPADTTQDRKRNDKLNSAEHEKEKKLPGDYPPEEDIMNRRDTERVGFDGENFSRALGPENMNKRNEPVVTGRNEIFDPPATLGDVDDLEQSPAGEMERPVPRDLGLDEDDMDLATGNESDVTREDLEALGPKDLSLDMGDDEELKNRVWPVDMAGEDLDVPGAELDDRNEAIGSEDEENNSYSLGGDRNEDNLEGK</sequence>